<name>A0ABS8HLE5_9FIRM</name>
<evidence type="ECO:0000313" key="1">
    <source>
        <dbReference type="EMBL" id="MCC5463985.1"/>
    </source>
</evidence>
<accession>A0ABS8HLE5</accession>
<keyword evidence="2" id="KW-1185">Reference proteome</keyword>
<reference evidence="1" key="1">
    <citation type="submission" date="2021-11" db="EMBL/GenBank/DDBJ databases">
        <title>Description of a new species Pelosinus isolated from the bottom sediments of Lake Baikal.</title>
        <authorList>
            <person name="Zakharyuk A."/>
        </authorList>
    </citation>
    <scope>NUCLEOTIDE SEQUENCE</scope>
    <source>
        <strain evidence="1">Bkl1</strain>
    </source>
</reference>
<comment type="caution">
    <text evidence="1">The sequence shown here is derived from an EMBL/GenBank/DDBJ whole genome shotgun (WGS) entry which is preliminary data.</text>
</comment>
<dbReference type="Proteomes" id="UP001165492">
    <property type="component" value="Unassembled WGS sequence"/>
</dbReference>
<protein>
    <submittedName>
        <fullName evidence="1">Uncharacterized protein</fullName>
    </submittedName>
</protein>
<sequence>MQAFFLKKGCSIIAEYLQNTFETGEIDENAVCQEFRHTAEDGESI</sequence>
<proteinExistence type="predicted"/>
<evidence type="ECO:0000313" key="2">
    <source>
        <dbReference type="Proteomes" id="UP001165492"/>
    </source>
</evidence>
<gene>
    <name evidence="1" type="ORF">LMF89_01255</name>
</gene>
<dbReference type="EMBL" id="JAJHJB010000001">
    <property type="protein sequence ID" value="MCC5463985.1"/>
    <property type="molecule type" value="Genomic_DNA"/>
</dbReference>
<organism evidence="1 2">
    <name type="scientific">Pelosinus baikalensis</name>
    <dbReference type="NCBI Taxonomy" id="2892015"/>
    <lineage>
        <taxon>Bacteria</taxon>
        <taxon>Bacillati</taxon>
        <taxon>Bacillota</taxon>
        <taxon>Negativicutes</taxon>
        <taxon>Selenomonadales</taxon>
        <taxon>Sporomusaceae</taxon>
        <taxon>Pelosinus</taxon>
    </lineage>
</organism>